<dbReference type="GO" id="GO:0016887">
    <property type="term" value="F:ATP hydrolysis activity"/>
    <property type="evidence" value="ECO:0007669"/>
    <property type="project" value="InterPro"/>
</dbReference>
<dbReference type="InterPro" id="IPR017871">
    <property type="entry name" value="ABC_transporter-like_CS"/>
</dbReference>
<dbReference type="EMBL" id="JAEMNX010000002">
    <property type="protein sequence ID" value="MBJ7536598.1"/>
    <property type="molecule type" value="Genomic_DNA"/>
</dbReference>
<dbReference type="Gene3D" id="3.40.50.300">
    <property type="entry name" value="P-loop containing nucleotide triphosphate hydrolases"/>
    <property type="match status" value="2"/>
</dbReference>
<evidence type="ECO:0000313" key="6">
    <source>
        <dbReference type="Proteomes" id="UP000628710"/>
    </source>
</evidence>
<evidence type="ECO:0000313" key="5">
    <source>
        <dbReference type="EMBL" id="MBJ7536598.1"/>
    </source>
</evidence>
<dbReference type="PANTHER" id="PTHR43776">
    <property type="entry name" value="TRANSPORT ATP-BINDING PROTEIN"/>
    <property type="match status" value="1"/>
</dbReference>
<dbReference type="GO" id="GO:0005524">
    <property type="term" value="F:ATP binding"/>
    <property type="evidence" value="ECO:0007669"/>
    <property type="project" value="UniProtKB-KW"/>
</dbReference>
<dbReference type="Pfam" id="PF08352">
    <property type="entry name" value="oligo_HPY"/>
    <property type="match status" value="2"/>
</dbReference>
<name>A0A934JN63_9GAMM</name>
<dbReference type="Proteomes" id="UP000628710">
    <property type="component" value="Unassembled WGS sequence"/>
</dbReference>
<evidence type="ECO:0000259" key="4">
    <source>
        <dbReference type="PROSITE" id="PS50893"/>
    </source>
</evidence>
<dbReference type="GO" id="GO:0015833">
    <property type="term" value="P:peptide transport"/>
    <property type="evidence" value="ECO:0007669"/>
    <property type="project" value="InterPro"/>
</dbReference>
<dbReference type="NCBIfam" id="NF007739">
    <property type="entry name" value="PRK10419.1"/>
    <property type="match status" value="2"/>
</dbReference>
<gene>
    <name evidence="5" type="ORF">I8J31_02760</name>
</gene>
<keyword evidence="3 5" id="KW-0067">ATP-binding</keyword>
<dbReference type="InterPro" id="IPR003593">
    <property type="entry name" value="AAA+_ATPase"/>
</dbReference>
<dbReference type="PROSITE" id="PS50893">
    <property type="entry name" value="ABC_TRANSPORTER_2"/>
    <property type="match status" value="2"/>
</dbReference>
<dbReference type="InterPro" id="IPR027417">
    <property type="entry name" value="P-loop_NTPase"/>
</dbReference>
<dbReference type="AlphaFoldDB" id="A0A934JN63"/>
<protein>
    <submittedName>
        <fullName evidence="5">ABC transporter ATP-binding protein</fullName>
    </submittedName>
</protein>
<dbReference type="RefSeq" id="WP_199466779.1">
    <property type="nucleotide sequence ID" value="NZ_JAEMNX010000002.1"/>
</dbReference>
<proteinExistence type="predicted"/>
<dbReference type="SMART" id="SM00382">
    <property type="entry name" value="AAA"/>
    <property type="match status" value="2"/>
</dbReference>
<comment type="caution">
    <text evidence="5">The sequence shown here is derived from an EMBL/GenBank/DDBJ whole genome shotgun (WGS) entry which is preliminary data.</text>
</comment>
<keyword evidence="6" id="KW-1185">Reference proteome</keyword>
<dbReference type="CDD" id="cd03257">
    <property type="entry name" value="ABC_NikE_OppD_transporters"/>
    <property type="match status" value="2"/>
</dbReference>
<dbReference type="GO" id="GO:0055085">
    <property type="term" value="P:transmembrane transport"/>
    <property type="evidence" value="ECO:0007669"/>
    <property type="project" value="UniProtKB-ARBA"/>
</dbReference>
<dbReference type="FunFam" id="3.40.50.300:FF:000016">
    <property type="entry name" value="Oligopeptide ABC transporter ATP-binding component"/>
    <property type="match status" value="1"/>
</dbReference>
<organism evidence="5 6">
    <name type="scientific">Marinomonas transparens</name>
    <dbReference type="NCBI Taxonomy" id="2795388"/>
    <lineage>
        <taxon>Bacteria</taxon>
        <taxon>Pseudomonadati</taxon>
        <taxon>Pseudomonadota</taxon>
        <taxon>Gammaproteobacteria</taxon>
        <taxon>Oceanospirillales</taxon>
        <taxon>Oceanospirillaceae</taxon>
        <taxon>Marinomonas</taxon>
    </lineage>
</organism>
<dbReference type="InterPro" id="IPR013563">
    <property type="entry name" value="Oligopep_ABC_C"/>
</dbReference>
<keyword evidence="2" id="KW-0547">Nucleotide-binding</keyword>
<sequence>MSIKAKKLLSVSKLAIDFETKKGTVRAVENVSFDLQKGEVLALVGESGSGKSVTAYSILNLLDANGSMPLGEIIYDGMPIHKATPAKLKEIRGREISMIFQNPMSTLNPIRKVGQHLRDMIRNHGYASWSNIEKEIDKLLKQVEIHDLDRVKNAYPFELSGGMCQRVMIALALACRSRLLIADEPTTGLDVTTQKSIMDLIKNLAKEEGLAVILITHDLGIASEYCDKFVVMEKGKVVESNSRVDFFSKSKHPYTKKLLLATPSKEGKVEDLTLEKPSYLNISEPEISEKPLLVVEGLRKTFIKKTGSFLSFVKGKEKKEEFVAVKESSFSIYSGECVGLVGGSGSGKSTTSRMLARLDDASAGKIIFDGVVISDISSNDFIKHPYRKDIQMVFQDPTGSLNPRHTVFDLIAEPLKRLGESFNKNSLDQKVESLMLQVGLPTEFMTRLPHQLSGGQKARVGIARAIALNPKFLILDEPTSALDVSVQATVLQLLEKLRRELGLSYLFVSHDLHVVKMLSQRILVMKEGIIVEQGETSKVMHSPEHSYTKQLMSSIPIIKEKLAIEAIAAF</sequence>
<evidence type="ECO:0000256" key="1">
    <source>
        <dbReference type="ARBA" id="ARBA00022448"/>
    </source>
</evidence>
<dbReference type="InterPro" id="IPR050319">
    <property type="entry name" value="ABC_transp_ATP-bind"/>
</dbReference>
<dbReference type="NCBIfam" id="NF008453">
    <property type="entry name" value="PRK11308.1"/>
    <property type="match status" value="2"/>
</dbReference>
<evidence type="ECO:0000256" key="2">
    <source>
        <dbReference type="ARBA" id="ARBA00022741"/>
    </source>
</evidence>
<dbReference type="PROSITE" id="PS00211">
    <property type="entry name" value="ABC_TRANSPORTER_1"/>
    <property type="match status" value="2"/>
</dbReference>
<keyword evidence="1" id="KW-0813">Transport</keyword>
<feature type="domain" description="ABC transporter" evidence="4">
    <location>
        <begin position="298"/>
        <end position="552"/>
    </location>
</feature>
<dbReference type="InterPro" id="IPR003439">
    <property type="entry name" value="ABC_transporter-like_ATP-bd"/>
</dbReference>
<evidence type="ECO:0000256" key="3">
    <source>
        <dbReference type="ARBA" id="ARBA00022840"/>
    </source>
</evidence>
<dbReference type="PANTHER" id="PTHR43776:SF8">
    <property type="entry name" value="ABC TRANSPORTER, ATP-BINDING PROTEIN"/>
    <property type="match status" value="1"/>
</dbReference>
<feature type="domain" description="ABC transporter" evidence="4">
    <location>
        <begin position="6"/>
        <end position="259"/>
    </location>
</feature>
<dbReference type="Pfam" id="PF00005">
    <property type="entry name" value="ABC_tran"/>
    <property type="match status" value="2"/>
</dbReference>
<accession>A0A934JN63</accession>
<dbReference type="SUPFAM" id="SSF52540">
    <property type="entry name" value="P-loop containing nucleoside triphosphate hydrolases"/>
    <property type="match status" value="2"/>
</dbReference>
<reference evidence="5" key="1">
    <citation type="submission" date="2020-12" db="EMBL/GenBank/DDBJ databases">
        <title>Marinomonas arctica sp. nov., a psychrotolerant bacterium isolated from the Arctic.</title>
        <authorList>
            <person name="Zhang Y."/>
        </authorList>
    </citation>
    <scope>NUCLEOTIDE SEQUENCE</scope>
    <source>
        <strain evidence="5">C1424</strain>
    </source>
</reference>